<evidence type="ECO:0008006" key="2">
    <source>
        <dbReference type="Google" id="ProtNLM"/>
    </source>
</evidence>
<organism evidence="1">
    <name type="scientific">Siphoviridae sp. ctNwR4</name>
    <dbReference type="NCBI Taxonomy" id="2825474"/>
    <lineage>
        <taxon>Viruses</taxon>
        <taxon>Duplodnaviria</taxon>
        <taxon>Heunggongvirae</taxon>
        <taxon>Uroviricota</taxon>
        <taxon>Caudoviricetes</taxon>
    </lineage>
</organism>
<sequence length="225" mass="24692">MFKIIKDGALIGMTEAPNYIKKAANGCFNLCPELEAQGISFAGNPYHLLGRDELDGLETVSLEEADTGVELQAMSETVASSSKLSGQMQTAARLYVRKATDISDDDALQMPDLFLTWAEALAAGRQLETNTVLNLDGTLYRVVQPVTPQEHQPPNGEGMTAIYRPIDQTHAGTLEDPIPWAYGMDSEQGKYYSYNGKVYLCNLTMPGCIYAPDTPGLWQWSEVTE</sequence>
<dbReference type="Gene3D" id="2.10.10.90">
    <property type="match status" value="1"/>
</dbReference>
<proteinExistence type="predicted"/>
<dbReference type="EMBL" id="BK015315">
    <property type="protein sequence ID" value="DAE00981.1"/>
    <property type="molecule type" value="Genomic_DNA"/>
</dbReference>
<name>A0A8S5P2W2_9CAUD</name>
<accession>A0A8S5P2W2</accession>
<evidence type="ECO:0000313" key="1">
    <source>
        <dbReference type="EMBL" id="DAE00981.1"/>
    </source>
</evidence>
<protein>
    <recommendedName>
        <fullName evidence="2">Chitin-binding type-3 domain-containing protein</fullName>
    </recommendedName>
</protein>
<reference evidence="1" key="1">
    <citation type="journal article" date="2021" name="Proc. Natl. Acad. Sci. U.S.A.">
        <title>A Catalog of Tens of Thousands of Viruses from Human Metagenomes Reveals Hidden Associations with Chronic Diseases.</title>
        <authorList>
            <person name="Tisza M.J."/>
            <person name="Buck C.B."/>
        </authorList>
    </citation>
    <scope>NUCLEOTIDE SEQUENCE</scope>
    <source>
        <strain evidence="1">CtNwR4</strain>
    </source>
</reference>